<dbReference type="EnsemblMetazoa" id="CPIJ020049-RA">
    <property type="protein sequence ID" value="CPIJ020049-PA"/>
    <property type="gene ID" value="CPIJ020049"/>
</dbReference>
<sequence>MEQGPLSILLILLGQLLGILPQRCWRGPPSYLCPSAPTTLEVYLRHETYCSRFYKCIEGDAVEGICPLQEYFDPLSNTCLADESLCSRSKPRSVDVPGCEFCQEIFVPSEPADQFFVCRYDGFGRAERCPRAVDLCTKVNVSLKFVDGRCEPERLVETPFRIASAARAITSAPLGSVTEALDETTEMITEARDRLAGLSSSSGDKSEWSGWAGKNTLER</sequence>
<feature type="chain" id="PRO_5014567421" description="Chitin-binding type-2 domain-containing protein" evidence="2">
    <location>
        <begin position="22"/>
        <end position="219"/>
    </location>
</feature>
<dbReference type="GO" id="GO:0008061">
    <property type="term" value="F:chitin binding"/>
    <property type="evidence" value="ECO:0007669"/>
    <property type="project" value="InterPro"/>
</dbReference>
<dbReference type="VEuPathDB" id="VectorBase:CQUJHB015644"/>
<dbReference type="SMART" id="SM00494">
    <property type="entry name" value="ChtBD2"/>
    <property type="match status" value="1"/>
</dbReference>
<dbReference type="EMBL" id="DS234319">
    <property type="protein sequence ID" value="EDS33606.1"/>
    <property type="molecule type" value="Genomic_DNA"/>
</dbReference>
<feature type="signal peptide" evidence="2">
    <location>
        <begin position="1"/>
        <end position="21"/>
    </location>
</feature>
<dbReference type="SUPFAM" id="SSF57625">
    <property type="entry name" value="Invertebrate chitin-binding proteins"/>
    <property type="match status" value="1"/>
</dbReference>
<dbReference type="InParanoid" id="B0XL77"/>
<evidence type="ECO:0000256" key="1">
    <source>
        <dbReference type="SAM" id="MobiDB-lite"/>
    </source>
</evidence>
<dbReference type="KEGG" id="cqu:CpipJ_CPIJ020049"/>
<keyword evidence="6" id="KW-1185">Reference proteome</keyword>
<organism>
    <name type="scientific">Culex quinquefasciatus</name>
    <name type="common">Southern house mosquito</name>
    <name type="synonym">Culex pungens</name>
    <dbReference type="NCBI Taxonomy" id="7176"/>
    <lineage>
        <taxon>Eukaryota</taxon>
        <taxon>Metazoa</taxon>
        <taxon>Ecdysozoa</taxon>
        <taxon>Arthropoda</taxon>
        <taxon>Hexapoda</taxon>
        <taxon>Insecta</taxon>
        <taxon>Pterygota</taxon>
        <taxon>Neoptera</taxon>
        <taxon>Endopterygota</taxon>
        <taxon>Diptera</taxon>
        <taxon>Nematocera</taxon>
        <taxon>Culicoidea</taxon>
        <taxon>Culicidae</taxon>
        <taxon>Culicinae</taxon>
        <taxon>Culicini</taxon>
        <taxon>Culex</taxon>
        <taxon>Culex</taxon>
    </lineage>
</organism>
<dbReference type="eggNOG" id="ENOG502RW14">
    <property type="taxonomic scope" value="Eukaryota"/>
</dbReference>
<dbReference type="VEuPathDB" id="VectorBase:CPIJ020049"/>
<dbReference type="Pfam" id="PF01607">
    <property type="entry name" value="CBM_14"/>
    <property type="match status" value="1"/>
</dbReference>
<protein>
    <recommendedName>
        <fullName evidence="3">Chitin-binding type-2 domain-containing protein</fullName>
    </recommendedName>
</protein>
<gene>
    <name evidence="5" type="primary">6054496</name>
    <name evidence="4" type="ORF">CpipJ_CPIJ020049</name>
</gene>
<proteinExistence type="predicted"/>
<keyword evidence="2" id="KW-0732">Signal</keyword>
<dbReference type="PROSITE" id="PS50940">
    <property type="entry name" value="CHIT_BIND_II"/>
    <property type="match status" value="1"/>
</dbReference>
<dbReference type="STRING" id="7176.B0XL77"/>
<dbReference type="InterPro" id="IPR036508">
    <property type="entry name" value="Chitin-bd_dom_sf"/>
</dbReference>
<dbReference type="OrthoDB" id="6020543at2759"/>
<dbReference type="InterPro" id="IPR002557">
    <property type="entry name" value="Chitin-bd_dom"/>
</dbReference>
<evidence type="ECO:0000313" key="4">
    <source>
        <dbReference type="EMBL" id="EDS33606.1"/>
    </source>
</evidence>
<dbReference type="OMA" id="LRHETYC"/>
<evidence type="ECO:0000256" key="2">
    <source>
        <dbReference type="SAM" id="SignalP"/>
    </source>
</evidence>
<evidence type="ECO:0000313" key="6">
    <source>
        <dbReference type="Proteomes" id="UP000002320"/>
    </source>
</evidence>
<evidence type="ECO:0000259" key="3">
    <source>
        <dbReference type="PROSITE" id="PS50940"/>
    </source>
</evidence>
<name>B0XL77_CULQU</name>
<feature type="region of interest" description="Disordered" evidence="1">
    <location>
        <begin position="195"/>
        <end position="219"/>
    </location>
</feature>
<accession>B0XL77</accession>
<dbReference type="Proteomes" id="UP000002320">
    <property type="component" value="Unassembled WGS sequence"/>
</dbReference>
<dbReference type="GO" id="GO:0005576">
    <property type="term" value="C:extracellular region"/>
    <property type="evidence" value="ECO:0007669"/>
    <property type="project" value="InterPro"/>
</dbReference>
<feature type="domain" description="Chitin-binding type-2" evidence="3">
    <location>
        <begin position="30"/>
        <end position="88"/>
    </location>
</feature>
<reference evidence="5" key="2">
    <citation type="submission" date="2021-02" db="UniProtKB">
        <authorList>
            <consortium name="EnsemblMetazoa"/>
        </authorList>
    </citation>
    <scope>IDENTIFICATION</scope>
    <source>
        <strain evidence="5">JHB</strain>
    </source>
</reference>
<dbReference type="AlphaFoldDB" id="B0XL77"/>
<dbReference type="Gene3D" id="2.170.140.10">
    <property type="entry name" value="Chitin binding domain"/>
    <property type="match status" value="1"/>
</dbReference>
<dbReference type="HOGENOM" id="CLU_1262646_0_0_1"/>
<evidence type="ECO:0000313" key="5">
    <source>
        <dbReference type="EnsemblMetazoa" id="CPIJ020049-PA"/>
    </source>
</evidence>
<reference evidence="4" key="1">
    <citation type="submission" date="2007-03" db="EMBL/GenBank/DDBJ databases">
        <title>Annotation of Culex pipiens quinquefasciatus.</title>
        <authorList>
            <consortium name="The Broad Institute Genome Sequencing Platform"/>
            <person name="Atkinson P.W."/>
            <person name="Hemingway J."/>
            <person name="Christensen B.M."/>
            <person name="Higgs S."/>
            <person name="Kodira C."/>
            <person name="Hannick L."/>
            <person name="Megy K."/>
            <person name="O'Leary S."/>
            <person name="Pearson M."/>
            <person name="Haas B.J."/>
            <person name="Mauceli E."/>
            <person name="Wortman J.R."/>
            <person name="Lee N.H."/>
            <person name="Guigo R."/>
            <person name="Stanke M."/>
            <person name="Alvarado L."/>
            <person name="Amedeo P."/>
            <person name="Antoine C.H."/>
            <person name="Arensburger P."/>
            <person name="Bidwell S.L."/>
            <person name="Crawford M."/>
            <person name="Camaro F."/>
            <person name="Devon K."/>
            <person name="Engels R."/>
            <person name="Hammond M."/>
            <person name="Howarth C."/>
            <person name="Koehrsen M."/>
            <person name="Lawson D."/>
            <person name="Montgomery P."/>
            <person name="Nene V."/>
            <person name="Nusbaum C."/>
            <person name="Puiu D."/>
            <person name="Romero-Severson J."/>
            <person name="Severson D.W."/>
            <person name="Shumway M."/>
            <person name="Sisk P."/>
            <person name="Stolte C."/>
            <person name="Zeng Q."/>
            <person name="Eisenstadt E."/>
            <person name="Fraser-Liggett C."/>
            <person name="Strausberg R."/>
            <person name="Galagan J."/>
            <person name="Birren B."/>
            <person name="Collins F.H."/>
        </authorList>
    </citation>
    <scope>NUCLEOTIDE SEQUENCE [LARGE SCALE GENOMIC DNA]</scope>
    <source>
        <strain evidence="4">JHB</strain>
    </source>
</reference>